<dbReference type="PANTHER" id="PTHR22601">
    <property type="entry name" value="ISP4 LIKE PROTEIN"/>
    <property type="match status" value="1"/>
</dbReference>
<accession>A0A813Y3H1</accession>
<evidence type="ECO:0000256" key="8">
    <source>
        <dbReference type="SAM" id="Phobius"/>
    </source>
</evidence>
<keyword evidence="3 8" id="KW-0812">Transmembrane</keyword>
<sequence length="166" mass="18704">MASENITIHEDEYKNVTLLNAYTEAEMTQFEEVGGTCSNKDNPDEACCTVRSVVIGLVFVLGMSYLHQWTNFQLTGTFISSALTVVLVYPFGILWAKVVPYAKPFTLKEHGFIMIMTNVAWMYYSTFTYATLSTLKVLELDNLNFAYYFGFVLSIQFLGFGLAGKT</sequence>
<dbReference type="Proteomes" id="UP000663868">
    <property type="component" value="Unassembled WGS sequence"/>
</dbReference>
<keyword evidence="6 8" id="KW-1133">Transmembrane helix</keyword>
<dbReference type="GO" id="GO:0015031">
    <property type="term" value="P:protein transport"/>
    <property type="evidence" value="ECO:0007669"/>
    <property type="project" value="UniProtKB-KW"/>
</dbReference>
<feature type="transmembrane region" description="Helical" evidence="8">
    <location>
        <begin position="111"/>
        <end position="133"/>
    </location>
</feature>
<keyword evidence="2" id="KW-0813">Transport</keyword>
<dbReference type="OrthoDB" id="2156679at2759"/>
<evidence type="ECO:0000313" key="10">
    <source>
        <dbReference type="EMBL" id="CAF0896088.1"/>
    </source>
</evidence>
<comment type="caution">
    <text evidence="9">The sequence shown here is derived from an EMBL/GenBank/DDBJ whole genome shotgun (WGS) entry which is preliminary data.</text>
</comment>
<organism evidence="9 15">
    <name type="scientific">Adineta steineri</name>
    <dbReference type="NCBI Taxonomy" id="433720"/>
    <lineage>
        <taxon>Eukaryota</taxon>
        <taxon>Metazoa</taxon>
        <taxon>Spiralia</taxon>
        <taxon>Gnathifera</taxon>
        <taxon>Rotifera</taxon>
        <taxon>Eurotatoria</taxon>
        <taxon>Bdelloidea</taxon>
        <taxon>Adinetida</taxon>
        <taxon>Adinetidae</taxon>
        <taxon>Adineta</taxon>
    </lineage>
</organism>
<evidence type="ECO:0000256" key="7">
    <source>
        <dbReference type="ARBA" id="ARBA00023136"/>
    </source>
</evidence>
<evidence type="ECO:0000313" key="14">
    <source>
        <dbReference type="EMBL" id="CAF4008269.1"/>
    </source>
</evidence>
<dbReference type="InterPro" id="IPR004648">
    <property type="entry name" value="Oligpept_transpt"/>
</dbReference>
<dbReference type="GO" id="GO:0016020">
    <property type="term" value="C:membrane"/>
    <property type="evidence" value="ECO:0007669"/>
    <property type="project" value="UniProtKB-SubCell"/>
</dbReference>
<protein>
    <submittedName>
        <fullName evidence="9">Uncharacterized protein</fullName>
    </submittedName>
</protein>
<evidence type="ECO:0000313" key="12">
    <source>
        <dbReference type="EMBL" id="CAF3826466.1"/>
    </source>
</evidence>
<evidence type="ECO:0000256" key="1">
    <source>
        <dbReference type="ARBA" id="ARBA00004141"/>
    </source>
</evidence>
<feature type="transmembrane region" description="Helical" evidence="8">
    <location>
        <begin position="145"/>
        <end position="163"/>
    </location>
</feature>
<evidence type="ECO:0000256" key="3">
    <source>
        <dbReference type="ARBA" id="ARBA00022692"/>
    </source>
</evidence>
<evidence type="ECO:0000256" key="2">
    <source>
        <dbReference type="ARBA" id="ARBA00022448"/>
    </source>
</evidence>
<evidence type="ECO:0000313" key="13">
    <source>
        <dbReference type="EMBL" id="CAF3897549.1"/>
    </source>
</evidence>
<evidence type="ECO:0000313" key="9">
    <source>
        <dbReference type="EMBL" id="CAF0880365.1"/>
    </source>
</evidence>
<keyword evidence="7 8" id="KW-0472">Membrane</keyword>
<dbReference type="EMBL" id="CAJNOE010000135">
    <property type="protein sequence ID" value="CAF0960807.1"/>
    <property type="molecule type" value="Genomic_DNA"/>
</dbReference>
<evidence type="ECO:0000313" key="11">
    <source>
        <dbReference type="EMBL" id="CAF0960807.1"/>
    </source>
</evidence>
<dbReference type="Proteomes" id="UP000663881">
    <property type="component" value="Unassembled WGS sequence"/>
</dbReference>
<dbReference type="EMBL" id="CAJNON010000062">
    <property type="protein sequence ID" value="CAF0896088.1"/>
    <property type="molecule type" value="Genomic_DNA"/>
</dbReference>
<dbReference type="Proteomes" id="UP000663845">
    <property type="component" value="Unassembled WGS sequence"/>
</dbReference>
<name>A0A813Y3H1_9BILA</name>
<proteinExistence type="predicted"/>
<dbReference type="GO" id="GO:0035673">
    <property type="term" value="F:oligopeptide transmembrane transporter activity"/>
    <property type="evidence" value="ECO:0007669"/>
    <property type="project" value="InterPro"/>
</dbReference>
<keyword evidence="5" id="KW-0653">Protein transport</keyword>
<dbReference type="Proteomes" id="UP000663844">
    <property type="component" value="Unassembled WGS sequence"/>
</dbReference>
<feature type="transmembrane region" description="Helical" evidence="8">
    <location>
        <begin position="48"/>
        <end position="66"/>
    </location>
</feature>
<dbReference type="Pfam" id="PF03169">
    <property type="entry name" value="OPT"/>
    <property type="match status" value="1"/>
</dbReference>
<dbReference type="InterPro" id="IPR004813">
    <property type="entry name" value="OPT"/>
</dbReference>
<keyword evidence="4" id="KW-0571">Peptide transport</keyword>
<evidence type="ECO:0000256" key="4">
    <source>
        <dbReference type="ARBA" id="ARBA00022856"/>
    </source>
</evidence>
<evidence type="ECO:0000256" key="6">
    <source>
        <dbReference type="ARBA" id="ARBA00022989"/>
    </source>
</evidence>
<dbReference type="Proteomes" id="UP000663891">
    <property type="component" value="Unassembled WGS sequence"/>
</dbReference>
<reference evidence="9" key="1">
    <citation type="submission" date="2021-02" db="EMBL/GenBank/DDBJ databases">
        <authorList>
            <person name="Nowell W R."/>
        </authorList>
    </citation>
    <scope>NUCLEOTIDE SEQUENCE</scope>
</reference>
<dbReference type="Proteomes" id="UP000663860">
    <property type="component" value="Unassembled WGS sequence"/>
</dbReference>
<dbReference type="AlphaFoldDB" id="A0A813Y3H1"/>
<dbReference type="EMBL" id="CAJOBB010002918">
    <property type="protein sequence ID" value="CAF4008269.1"/>
    <property type="molecule type" value="Genomic_DNA"/>
</dbReference>
<gene>
    <name evidence="11" type="ORF">IZO911_LOCUS15529</name>
    <name evidence="9" type="ORF">JYZ213_LOCUS9453</name>
    <name evidence="14" type="ORF">KXQ929_LOCUS28909</name>
    <name evidence="12" type="ORF">OKA104_LOCUS20013</name>
    <name evidence="13" type="ORF">OXD698_LOCUS23758</name>
    <name evidence="10" type="ORF">VCS650_LOCUS9044</name>
</gene>
<evidence type="ECO:0000256" key="5">
    <source>
        <dbReference type="ARBA" id="ARBA00022927"/>
    </source>
</evidence>
<dbReference type="EMBL" id="CAJOAY010001315">
    <property type="protein sequence ID" value="CAF3826466.1"/>
    <property type="molecule type" value="Genomic_DNA"/>
</dbReference>
<dbReference type="EMBL" id="CAJNOG010000067">
    <property type="protein sequence ID" value="CAF0880365.1"/>
    <property type="molecule type" value="Genomic_DNA"/>
</dbReference>
<dbReference type="EMBL" id="CAJOAZ010002130">
    <property type="protein sequence ID" value="CAF3897549.1"/>
    <property type="molecule type" value="Genomic_DNA"/>
</dbReference>
<feature type="transmembrane region" description="Helical" evidence="8">
    <location>
        <begin position="78"/>
        <end position="99"/>
    </location>
</feature>
<evidence type="ECO:0000313" key="15">
    <source>
        <dbReference type="Proteomes" id="UP000663845"/>
    </source>
</evidence>
<comment type="subcellular location">
    <subcellularLocation>
        <location evidence="1">Membrane</location>
        <topology evidence="1">Multi-pass membrane protein</topology>
    </subcellularLocation>
</comment>